<dbReference type="Proteomes" id="UP000250275">
    <property type="component" value="Unassembled WGS sequence"/>
</dbReference>
<reference evidence="1 2" key="1">
    <citation type="submission" date="2015-07" db="EMBL/GenBank/DDBJ databases">
        <title>The genome of Eufriesea mexicana.</title>
        <authorList>
            <person name="Pan H."/>
            <person name="Kapheim K."/>
        </authorList>
    </citation>
    <scope>NUCLEOTIDE SEQUENCE [LARGE SCALE GENOMIC DNA]</scope>
    <source>
        <strain evidence="1">0111107269</strain>
        <tissue evidence="1">Whole body</tissue>
    </source>
</reference>
<proteinExistence type="predicted"/>
<dbReference type="EMBL" id="KQ768431">
    <property type="protein sequence ID" value="OAD53161.1"/>
    <property type="molecule type" value="Genomic_DNA"/>
</dbReference>
<evidence type="ECO:0000313" key="2">
    <source>
        <dbReference type="Proteomes" id="UP000250275"/>
    </source>
</evidence>
<sequence length="137" mass="15225">MGEIVEISQGDAQQNAVNGWGDTMGKIQYWCPEGIIESSTGGSKSYRLVLFRRLDHSSNKPEKEEKRAFNSSLEKRKSCTPNFKTRTLQSTQLLIPPGIIDYGKSSTPNLKRRTLQLIELLVTSGIIVSSTRGNLVP</sequence>
<keyword evidence="2" id="KW-1185">Reference proteome</keyword>
<protein>
    <submittedName>
        <fullName evidence="1">Uncharacterized protein</fullName>
    </submittedName>
</protein>
<gene>
    <name evidence="1" type="ORF">WN48_10725</name>
</gene>
<accession>A0A310S9I0</accession>
<organism evidence="1 2">
    <name type="scientific">Eufriesea mexicana</name>
    <dbReference type="NCBI Taxonomy" id="516756"/>
    <lineage>
        <taxon>Eukaryota</taxon>
        <taxon>Metazoa</taxon>
        <taxon>Ecdysozoa</taxon>
        <taxon>Arthropoda</taxon>
        <taxon>Hexapoda</taxon>
        <taxon>Insecta</taxon>
        <taxon>Pterygota</taxon>
        <taxon>Neoptera</taxon>
        <taxon>Endopterygota</taxon>
        <taxon>Hymenoptera</taxon>
        <taxon>Apocrita</taxon>
        <taxon>Aculeata</taxon>
        <taxon>Apoidea</taxon>
        <taxon>Anthophila</taxon>
        <taxon>Apidae</taxon>
        <taxon>Eufriesea</taxon>
    </lineage>
</organism>
<name>A0A310S9I0_9HYME</name>
<evidence type="ECO:0000313" key="1">
    <source>
        <dbReference type="EMBL" id="OAD53161.1"/>
    </source>
</evidence>
<dbReference type="AlphaFoldDB" id="A0A310S9I0"/>